<organism evidence="1 2">
    <name type="scientific">Amycolatopsis magusensis</name>
    <dbReference type="NCBI Taxonomy" id="882444"/>
    <lineage>
        <taxon>Bacteria</taxon>
        <taxon>Bacillati</taxon>
        <taxon>Actinomycetota</taxon>
        <taxon>Actinomycetes</taxon>
        <taxon>Pseudonocardiales</taxon>
        <taxon>Pseudonocardiaceae</taxon>
        <taxon>Amycolatopsis</taxon>
    </lineage>
</organism>
<keyword evidence="2" id="KW-1185">Reference proteome</keyword>
<protein>
    <submittedName>
        <fullName evidence="1">Uncharacterized protein</fullName>
    </submittedName>
</protein>
<evidence type="ECO:0000313" key="1">
    <source>
        <dbReference type="EMBL" id="MBP2182797.1"/>
    </source>
</evidence>
<reference evidence="1 2" key="1">
    <citation type="submission" date="2021-03" db="EMBL/GenBank/DDBJ databases">
        <title>Sequencing the genomes of 1000 actinobacteria strains.</title>
        <authorList>
            <person name="Klenk H.-P."/>
        </authorList>
    </citation>
    <scope>NUCLEOTIDE SEQUENCE [LARGE SCALE GENOMIC DNA]</scope>
    <source>
        <strain evidence="1 2">DSM 45510</strain>
    </source>
</reference>
<gene>
    <name evidence="1" type="ORF">JOM49_004323</name>
</gene>
<comment type="caution">
    <text evidence="1">The sequence shown here is derived from an EMBL/GenBank/DDBJ whole genome shotgun (WGS) entry which is preliminary data.</text>
</comment>
<name>A0ABS4PTN3_9PSEU</name>
<evidence type="ECO:0000313" key="2">
    <source>
        <dbReference type="Proteomes" id="UP000741013"/>
    </source>
</evidence>
<dbReference type="RefSeq" id="WP_209666057.1">
    <property type="nucleotide sequence ID" value="NZ_JAGGMS010000001.1"/>
</dbReference>
<dbReference type="EMBL" id="JAGGMS010000001">
    <property type="protein sequence ID" value="MBP2182797.1"/>
    <property type="molecule type" value="Genomic_DNA"/>
</dbReference>
<accession>A0ABS4PTN3</accession>
<proteinExistence type="predicted"/>
<dbReference type="Proteomes" id="UP000741013">
    <property type="component" value="Unassembled WGS sequence"/>
</dbReference>
<sequence>MLKLAERIGDLLLERLVPRIDARAESLLDYEERCWCKYDEEAGRAIEFWRSCVAGAGCGDCYRKKGC</sequence>